<dbReference type="Proteomes" id="UP000645517">
    <property type="component" value="Unassembled WGS sequence"/>
</dbReference>
<evidence type="ECO:0000259" key="2">
    <source>
        <dbReference type="SMART" id="SM00470"/>
    </source>
</evidence>
<comment type="caution">
    <text evidence="3">The sequence shown here is derived from an EMBL/GenBank/DDBJ whole genome shotgun (WGS) entry which is preliminary data.</text>
</comment>
<sequence length="300" mass="32914">MNRPKRDLGKLSGLLTVASDAGMARAGAQLLGVDQLTAGSAQPRRFFETDSLESLAASIRAEGILQPLLVRAVGGRYEIVAGERRWRAARLAGLEQVPVLIRDLDDRQALVAGLTENLQRQDLNVIDEVDAKLTLVSLALGTTPAQARGRLMQLLKEAEGPDHALMDDVFKPLGESWRSYAKNKLRILNWPPAVLEALRAGVPRTLAAVVVAAPPEHHAALLDLAKAGATREELLAELKKLSPARDAIREDRAVRVGRTLGDRRFLAQLEPADRRAVDQWLEQMPDALRVRLESELAQRQ</sequence>
<dbReference type="PANTHER" id="PTHR33375">
    <property type="entry name" value="CHROMOSOME-PARTITIONING PROTEIN PARB-RELATED"/>
    <property type="match status" value="1"/>
</dbReference>
<comment type="similarity">
    <text evidence="1">Belongs to the ParB family.</text>
</comment>
<dbReference type="SUPFAM" id="SSF109709">
    <property type="entry name" value="KorB DNA-binding domain-like"/>
    <property type="match status" value="1"/>
</dbReference>
<organism evidence="3 4">
    <name type="scientific">Deinococcus daejeonensis</name>
    <dbReference type="NCBI Taxonomy" id="1007098"/>
    <lineage>
        <taxon>Bacteria</taxon>
        <taxon>Thermotogati</taxon>
        <taxon>Deinococcota</taxon>
        <taxon>Deinococci</taxon>
        <taxon>Deinococcales</taxon>
        <taxon>Deinococcaceae</taxon>
        <taxon>Deinococcus</taxon>
    </lineage>
</organism>
<dbReference type="InterPro" id="IPR003115">
    <property type="entry name" value="ParB_N"/>
</dbReference>
<keyword evidence="4" id="KW-1185">Reference proteome</keyword>
<reference evidence="4" key="1">
    <citation type="journal article" date="2019" name="Int. J. Syst. Evol. Microbiol.">
        <title>The Global Catalogue of Microorganisms (GCM) 10K type strain sequencing project: providing services to taxonomists for standard genome sequencing and annotation.</title>
        <authorList>
            <consortium name="The Broad Institute Genomics Platform"/>
            <consortium name="The Broad Institute Genome Sequencing Center for Infectious Disease"/>
            <person name="Wu L."/>
            <person name="Ma J."/>
        </authorList>
    </citation>
    <scope>NUCLEOTIDE SEQUENCE [LARGE SCALE GENOMIC DNA]</scope>
    <source>
        <strain evidence="4">JCM 16918</strain>
    </source>
</reference>
<dbReference type="NCBIfam" id="TIGR00180">
    <property type="entry name" value="parB_part"/>
    <property type="match status" value="1"/>
</dbReference>
<name>A0ABQ2JER0_9DEIO</name>
<protein>
    <submittedName>
        <fullName evidence="3">Chromosome 2-partitioning protein ParB</fullName>
    </submittedName>
</protein>
<dbReference type="InterPro" id="IPR050336">
    <property type="entry name" value="Chromosome_partition/occlusion"/>
</dbReference>
<dbReference type="SUPFAM" id="SSF110849">
    <property type="entry name" value="ParB/Sulfiredoxin"/>
    <property type="match status" value="1"/>
</dbReference>
<dbReference type="SMART" id="SM00470">
    <property type="entry name" value="ParB"/>
    <property type="match status" value="1"/>
</dbReference>
<dbReference type="PANTHER" id="PTHR33375:SF7">
    <property type="entry name" value="CHROMOSOME 2-PARTITIONING PROTEIN PARB-RELATED"/>
    <property type="match status" value="1"/>
</dbReference>
<dbReference type="InterPro" id="IPR036086">
    <property type="entry name" value="ParB/Sulfiredoxin_sf"/>
</dbReference>
<feature type="domain" description="ParB-like N-terminal" evidence="2">
    <location>
        <begin position="29"/>
        <end position="118"/>
    </location>
</feature>
<dbReference type="Pfam" id="PF02195">
    <property type="entry name" value="ParB_N"/>
    <property type="match status" value="1"/>
</dbReference>
<dbReference type="EMBL" id="BMOR01000030">
    <property type="protein sequence ID" value="GGN46062.1"/>
    <property type="molecule type" value="Genomic_DNA"/>
</dbReference>
<dbReference type="CDD" id="cd16393">
    <property type="entry name" value="SPO0J_N"/>
    <property type="match status" value="1"/>
</dbReference>
<proteinExistence type="inferred from homology"/>
<dbReference type="Gene3D" id="1.10.10.2830">
    <property type="match status" value="1"/>
</dbReference>
<dbReference type="InterPro" id="IPR004437">
    <property type="entry name" value="ParB/RepB/Spo0J"/>
</dbReference>
<evidence type="ECO:0000313" key="3">
    <source>
        <dbReference type="EMBL" id="GGN46062.1"/>
    </source>
</evidence>
<evidence type="ECO:0000256" key="1">
    <source>
        <dbReference type="ARBA" id="ARBA00006295"/>
    </source>
</evidence>
<dbReference type="Gene3D" id="3.90.1530.30">
    <property type="match status" value="1"/>
</dbReference>
<gene>
    <name evidence="3" type="primary">parB2</name>
    <name evidence="3" type="ORF">GCM10010842_36250</name>
</gene>
<dbReference type="RefSeq" id="WP_229782278.1">
    <property type="nucleotide sequence ID" value="NZ_BMOR01000030.1"/>
</dbReference>
<evidence type="ECO:0000313" key="4">
    <source>
        <dbReference type="Proteomes" id="UP000645517"/>
    </source>
</evidence>
<accession>A0ABQ2JER0</accession>